<dbReference type="OrthoDB" id="5341904at2759"/>
<dbReference type="AlphaFoldDB" id="A0A7C8IF38"/>
<feature type="compositionally biased region" description="Polar residues" evidence="1">
    <location>
        <begin position="1"/>
        <end position="20"/>
    </location>
</feature>
<keyword evidence="3" id="KW-1185">Reference proteome</keyword>
<gene>
    <name evidence="2" type="ORF">BDV95DRAFT_484132</name>
</gene>
<comment type="caution">
    <text evidence="2">The sequence shown here is derived from an EMBL/GenBank/DDBJ whole genome shotgun (WGS) entry which is preliminary data.</text>
</comment>
<evidence type="ECO:0000313" key="3">
    <source>
        <dbReference type="Proteomes" id="UP000481861"/>
    </source>
</evidence>
<evidence type="ECO:0000256" key="1">
    <source>
        <dbReference type="SAM" id="MobiDB-lite"/>
    </source>
</evidence>
<feature type="region of interest" description="Disordered" evidence="1">
    <location>
        <begin position="257"/>
        <end position="306"/>
    </location>
</feature>
<name>A0A7C8IF38_9PLEO</name>
<reference evidence="2 3" key="1">
    <citation type="submission" date="2020-01" db="EMBL/GenBank/DDBJ databases">
        <authorList>
            <consortium name="DOE Joint Genome Institute"/>
            <person name="Haridas S."/>
            <person name="Albert R."/>
            <person name="Binder M."/>
            <person name="Bloem J."/>
            <person name="Labutti K."/>
            <person name="Salamov A."/>
            <person name="Andreopoulos B."/>
            <person name="Baker S.E."/>
            <person name="Barry K."/>
            <person name="Bills G."/>
            <person name="Bluhm B.H."/>
            <person name="Cannon C."/>
            <person name="Castanera R."/>
            <person name="Culley D.E."/>
            <person name="Daum C."/>
            <person name="Ezra D."/>
            <person name="Gonzalez J.B."/>
            <person name="Henrissat B."/>
            <person name="Kuo A."/>
            <person name="Liang C."/>
            <person name="Lipzen A."/>
            <person name="Lutzoni F."/>
            <person name="Magnuson J."/>
            <person name="Mondo S."/>
            <person name="Nolan M."/>
            <person name="Ohm R."/>
            <person name="Pangilinan J."/>
            <person name="Park H.-J.H."/>
            <person name="Ramirez L."/>
            <person name="Alfaro M."/>
            <person name="Sun H."/>
            <person name="Tritt A."/>
            <person name="Yoshinaga Y."/>
            <person name="Zwiers L.-H.L."/>
            <person name="Turgeon B.G."/>
            <person name="Goodwin S.B."/>
            <person name="Spatafora J.W."/>
            <person name="Crous P.W."/>
            <person name="Grigoriev I.V."/>
        </authorList>
    </citation>
    <scope>NUCLEOTIDE SEQUENCE [LARGE SCALE GENOMIC DNA]</scope>
    <source>
        <strain evidence="2 3">CBS 611.86</strain>
    </source>
</reference>
<protein>
    <submittedName>
        <fullName evidence="2">Uncharacterized protein</fullName>
    </submittedName>
</protein>
<dbReference type="EMBL" id="JAADJZ010000003">
    <property type="protein sequence ID" value="KAF2876246.1"/>
    <property type="molecule type" value="Genomic_DNA"/>
</dbReference>
<sequence>MSPQTPASVTSGASIDSRASLQKRLQKRRPSQPNLPVVQSCQPTEEGTIPDIPANVRSRFTRRLSAAPAMGCLTQTYLSKDHTTSEESVVIDTMTTSSEAPSNLRSTLVADDVIFDHDDEPPTPPLHGRKYGLSLFRTKSTAEKKHKSGHDSSDAVPTVVDLGTIATTLGGSPYDIAMSTIPRKIVVSPTHPHQLGKALPRAKSMVSMDAQTAAELARMRSKDRASLRPAMPKRPKSYQEMNMEAGEGLVLKGRSRNISSEVPPMPAAKLDRLSPSQTSPHHSEENLVAAERKRGSNVRARSSARGPAVSQLIDRYDMNTERTLSPVQPNWDSHALLWGQRCRSIGEGLRQRALDSSVPSTTPSYRAKSQPPEDMIVVDRYSGGLDYGYERGYGIGGSAGTRQLHSSASRKSMHYSNQYGVDLSDVPVFLQRA</sequence>
<feature type="compositionally biased region" description="Polar residues" evidence="1">
    <location>
        <begin position="31"/>
        <end position="45"/>
    </location>
</feature>
<organism evidence="2 3">
    <name type="scientific">Massariosphaeria phaeospora</name>
    <dbReference type="NCBI Taxonomy" id="100035"/>
    <lineage>
        <taxon>Eukaryota</taxon>
        <taxon>Fungi</taxon>
        <taxon>Dikarya</taxon>
        <taxon>Ascomycota</taxon>
        <taxon>Pezizomycotina</taxon>
        <taxon>Dothideomycetes</taxon>
        <taxon>Pleosporomycetidae</taxon>
        <taxon>Pleosporales</taxon>
        <taxon>Pleosporales incertae sedis</taxon>
        <taxon>Massariosphaeria</taxon>
    </lineage>
</organism>
<feature type="region of interest" description="Disordered" evidence="1">
    <location>
        <begin position="1"/>
        <end position="47"/>
    </location>
</feature>
<evidence type="ECO:0000313" key="2">
    <source>
        <dbReference type="EMBL" id="KAF2876246.1"/>
    </source>
</evidence>
<dbReference type="Proteomes" id="UP000481861">
    <property type="component" value="Unassembled WGS sequence"/>
</dbReference>
<proteinExistence type="predicted"/>
<accession>A0A7C8IF38</accession>
<feature type="compositionally biased region" description="Basic and acidic residues" evidence="1">
    <location>
        <begin position="281"/>
        <end position="294"/>
    </location>
</feature>